<evidence type="ECO:0000313" key="8">
    <source>
        <dbReference type="Proteomes" id="UP000460435"/>
    </source>
</evidence>
<dbReference type="SMART" id="SM00382">
    <property type="entry name" value="AAA"/>
    <property type="match status" value="1"/>
</dbReference>
<protein>
    <submittedName>
        <fullName evidence="7">ATP-binding cassette domain-containing protein</fullName>
    </submittedName>
</protein>
<gene>
    <name evidence="7" type="ORF">F7O44_14260</name>
</gene>
<dbReference type="Proteomes" id="UP000460435">
    <property type="component" value="Unassembled WGS sequence"/>
</dbReference>
<dbReference type="CDD" id="cd03257">
    <property type="entry name" value="ABC_NikE_OppD_transporters"/>
    <property type="match status" value="1"/>
</dbReference>
<evidence type="ECO:0000256" key="4">
    <source>
        <dbReference type="ARBA" id="ARBA00022840"/>
    </source>
</evidence>
<dbReference type="PANTHER" id="PTHR43776:SF7">
    <property type="entry name" value="D,D-DIPEPTIDE TRANSPORT ATP-BINDING PROTEIN DDPF-RELATED"/>
    <property type="match status" value="1"/>
</dbReference>
<name>A0A7K3M4Q7_9ACTN</name>
<dbReference type="EMBL" id="WLZY01000004">
    <property type="protein sequence ID" value="NDL58235.1"/>
    <property type="molecule type" value="Genomic_DNA"/>
</dbReference>
<dbReference type="InterPro" id="IPR050319">
    <property type="entry name" value="ABC_transp_ATP-bind"/>
</dbReference>
<dbReference type="PROSITE" id="PS50893">
    <property type="entry name" value="ABC_TRANSPORTER_2"/>
    <property type="match status" value="1"/>
</dbReference>
<dbReference type="GO" id="GO:0055085">
    <property type="term" value="P:transmembrane transport"/>
    <property type="evidence" value="ECO:0007669"/>
    <property type="project" value="UniProtKB-ARBA"/>
</dbReference>
<reference evidence="7 8" key="1">
    <citation type="submission" date="2019-11" db="EMBL/GenBank/DDBJ databases">
        <authorList>
            <person name="Li X.-J."/>
            <person name="Feng X.-M."/>
        </authorList>
    </citation>
    <scope>NUCLEOTIDE SEQUENCE [LARGE SCALE GENOMIC DNA]</scope>
    <source>
        <strain evidence="7 8">XMNu-373</strain>
    </source>
</reference>
<dbReference type="PROSITE" id="PS00211">
    <property type="entry name" value="ABC_TRANSPORTER_1"/>
    <property type="match status" value="1"/>
</dbReference>
<dbReference type="InterPro" id="IPR003593">
    <property type="entry name" value="AAA+_ATPase"/>
</dbReference>
<dbReference type="InterPro" id="IPR017871">
    <property type="entry name" value="ABC_transporter-like_CS"/>
</dbReference>
<dbReference type="InterPro" id="IPR003439">
    <property type="entry name" value="ABC_transporter-like_ATP-bd"/>
</dbReference>
<dbReference type="Gene3D" id="3.40.50.300">
    <property type="entry name" value="P-loop containing nucleotide triphosphate hydrolases"/>
    <property type="match status" value="1"/>
</dbReference>
<dbReference type="GO" id="GO:0016887">
    <property type="term" value="F:ATP hydrolysis activity"/>
    <property type="evidence" value="ECO:0007669"/>
    <property type="project" value="InterPro"/>
</dbReference>
<comment type="caution">
    <text evidence="7">The sequence shown here is derived from an EMBL/GenBank/DDBJ whole genome shotgun (WGS) entry which is preliminary data.</text>
</comment>
<dbReference type="GO" id="GO:0005524">
    <property type="term" value="F:ATP binding"/>
    <property type="evidence" value="ECO:0007669"/>
    <property type="project" value="UniProtKB-KW"/>
</dbReference>
<feature type="compositionally biased region" description="Basic and acidic residues" evidence="5">
    <location>
        <begin position="280"/>
        <end position="300"/>
    </location>
</feature>
<feature type="domain" description="ABC transporter" evidence="6">
    <location>
        <begin position="11"/>
        <end position="254"/>
    </location>
</feature>
<evidence type="ECO:0000313" key="7">
    <source>
        <dbReference type="EMBL" id="NDL58235.1"/>
    </source>
</evidence>
<organism evidence="7 8">
    <name type="scientific">Phytoactinopolyspora mesophila</name>
    <dbReference type="NCBI Taxonomy" id="2650750"/>
    <lineage>
        <taxon>Bacteria</taxon>
        <taxon>Bacillati</taxon>
        <taxon>Actinomycetota</taxon>
        <taxon>Actinomycetes</taxon>
        <taxon>Jiangellales</taxon>
        <taxon>Jiangellaceae</taxon>
        <taxon>Phytoactinopolyspora</taxon>
    </lineage>
</organism>
<keyword evidence="8" id="KW-1185">Reference proteome</keyword>
<keyword evidence="4 7" id="KW-0067">ATP-binding</keyword>
<dbReference type="SUPFAM" id="SSF52540">
    <property type="entry name" value="P-loop containing nucleoside triphosphate hydrolases"/>
    <property type="match status" value="1"/>
</dbReference>
<feature type="region of interest" description="Disordered" evidence="5">
    <location>
        <begin position="265"/>
        <end position="300"/>
    </location>
</feature>
<dbReference type="InterPro" id="IPR012700">
    <property type="entry name" value="PhnK"/>
</dbReference>
<evidence type="ECO:0000256" key="3">
    <source>
        <dbReference type="ARBA" id="ARBA00022741"/>
    </source>
</evidence>
<dbReference type="FunFam" id="3.40.50.300:FF:000016">
    <property type="entry name" value="Oligopeptide ABC transporter ATP-binding component"/>
    <property type="match status" value="1"/>
</dbReference>
<evidence type="ECO:0000256" key="1">
    <source>
        <dbReference type="ARBA" id="ARBA00005417"/>
    </source>
</evidence>
<dbReference type="AlphaFoldDB" id="A0A7K3M4Q7"/>
<evidence type="ECO:0000256" key="2">
    <source>
        <dbReference type="ARBA" id="ARBA00022448"/>
    </source>
</evidence>
<keyword evidence="3" id="KW-0547">Nucleotide-binding</keyword>
<dbReference type="PIRSF" id="PIRSF037116">
    <property type="entry name" value="CP_lyase_PhnK"/>
    <property type="match status" value="1"/>
</dbReference>
<dbReference type="PANTHER" id="PTHR43776">
    <property type="entry name" value="TRANSPORT ATP-BINDING PROTEIN"/>
    <property type="match status" value="1"/>
</dbReference>
<sequence length="300" mass="32483">MGGDAGVTPVVAAESVDKVFATRAGDVHAVRDVSLAVQPGETLGLVGESGSGKSTMARLLMGLLPPTSGTVRFDGVDLSTMRGASLRRLRAQMQMVFQNPFGSLLPHYSAVANVAEPLRLHKRGDKKSRREQAIELLELVGVNPRFADHYPRQFSGGQQQRVAIARALALEPRLLMCDEPTSSLDVSIQAQVLALLEELRNRLGLTVVFISHNLAVVERFADRVAVMCLGRVVEIAPAEVLFDRPQHPYTQQLLAAILPVTSDPPPLPRSTWQPENGLDGELREVAPGHFARDASPGARE</sequence>
<evidence type="ECO:0000259" key="6">
    <source>
        <dbReference type="PROSITE" id="PS50893"/>
    </source>
</evidence>
<proteinExistence type="inferred from homology"/>
<evidence type="ECO:0000256" key="5">
    <source>
        <dbReference type="SAM" id="MobiDB-lite"/>
    </source>
</evidence>
<dbReference type="Pfam" id="PF00005">
    <property type="entry name" value="ABC_tran"/>
    <property type="match status" value="1"/>
</dbReference>
<dbReference type="InterPro" id="IPR027417">
    <property type="entry name" value="P-loop_NTPase"/>
</dbReference>
<accession>A0A7K3M4Q7</accession>
<comment type="similarity">
    <text evidence="1">Belongs to the ABC transporter superfamily.</text>
</comment>
<keyword evidence="2" id="KW-0813">Transport</keyword>